<dbReference type="InterPro" id="IPR033753">
    <property type="entry name" value="GCV_H/Fam206"/>
</dbReference>
<dbReference type="Pfam" id="PF01597">
    <property type="entry name" value="GCV_H"/>
    <property type="match status" value="1"/>
</dbReference>
<keyword evidence="2" id="KW-1185">Reference proteome</keyword>
<dbReference type="AlphaFoldDB" id="S7Q7M8"/>
<proteinExistence type="predicted"/>
<organism evidence="1 2">
    <name type="scientific">Myotis brandtii</name>
    <name type="common">Brandt's bat</name>
    <dbReference type="NCBI Taxonomy" id="109478"/>
    <lineage>
        <taxon>Eukaryota</taxon>
        <taxon>Metazoa</taxon>
        <taxon>Chordata</taxon>
        <taxon>Craniata</taxon>
        <taxon>Vertebrata</taxon>
        <taxon>Euteleostomi</taxon>
        <taxon>Mammalia</taxon>
        <taxon>Eutheria</taxon>
        <taxon>Laurasiatheria</taxon>
        <taxon>Chiroptera</taxon>
        <taxon>Yangochiroptera</taxon>
        <taxon>Vespertilionidae</taxon>
        <taxon>Myotis</taxon>
    </lineage>
</organism>
<name>S7Q7M8_MYOBR</name>
<accession>S7Q7M8</accession>
<gene>
    <name evidence="1" type="ORF">D623_10013511</name>
</gene>
<dbReference type="PANTHER" id="PTHR11715">
    <property type="entry name" value="GLYCINE CLEAVAGE SYSTEM H PROTEIN"/>
    <property type="match status" value="1"/>
</dbReference>
<dbReference type="GO" id="GO:0019464">
    <property type="term" value="P:glycine decarboxylation via glycine cleavage system"/>
    <property type="evidence" value="ECO:0007669"/>
    <property type="project" value="InterPro"/>
</dbReference>
<dbReference type="Proteomes" id="UP000052978">
    <property type="component" value="Unassembled WGS sequence"/>
</dbReference>
<dbReference type="GO" id="GO:0009249">
    <property type="term" value="P:protein lipoylation"/>
    <property type="evidence" value="ECO:0007669"/>
    <property type="project" value="TreeGrafter"/>
</dbReference>
<dbReference type="Gene3D" id="2.40.50.100">
    <property type="match status" value="1"/>
</dbReference>
<reference evidence="1 2" key="1">
    <citation type="journal article" date="2013" name="Nat. Commun.">
        <title>Genome analysis reveals insights into physiology and longevity of the Brandt's bat Myotis brandtii.</title>
        <authorList>
            <person name="Seim I."/>
            <person name="Fang X."/>
            <person name="Xiong Z."/>
            <person name="Lobanov A.V."/>
            <person name="Huang Z."/>
            <person name="Ma S."/>
            <person name="Feng Y."/>
            <person name="Turanov A.A."/>
            <person name="Zhu Y."/>
            <person name="Lenz T.L."/>
            <person name="Gerashchenko M.V."/>
            <person name="Fan D."/>
            <person name="Hee Yim S."/>
            <person name="Yao X."/>
            <person name="Jordan D."/>
            <person name="Xiong Y."/>
            <person name="Ma Y."/>
            <person name="Lyapunov A.N."/>
            <person name="Chen G."/>
            <person name="Kulakova O.I."/>
            <person name="Sun Y."/>
            <person name="Lee S.G."/>
            <person name="Bronson R.T."/>
            <person name="Moskalev A.A."/>
            <person name="Sunyaev S.R."/>
            <person name="Zhang G."/>
            <person name="Krogh A."/>
            <person name="Wang J."/>
            <person name="Gladyshev V.N."/>
        </authorList>
    </citation>
    <scope>NUCLEOTIDE SEQUENCE [LARGE SCALE GENOMIC DNA]</scope>
</reference>
<dbReference type="InterPro" id="IPR011053">
    <property type="entry name" value="Single_hybrid_motif"/>
</dbReference>
<dbReference type="SUPFAM" id="SSF51230">
    <property type="entry name" value="Single hybrid motif"/>
    <property type="match status" value="1"/>
</dbReference>
<dbReference type="GO" id="GO:0005960">
    <property type="term" value="C:glycine cleavage complex"/>
    <property type="evidence" value="ECO:0007669"/>
    <property type="project" value="InterPro"/>
</dbReference>
<evidence type="ECO:0000313" key="2">
    <source>
        <dbReference type="Proteomes" id="UP000052978"/>
    </source>
</evidence>
<evidence type="ECO:0000313" key="1">
    <source>
        <dbReference type="EMBL" id="EPQ19388.1"/>
    </source>
</evidence>
<sequence>MQELPPGGQCAPTGGAPLSQKLSSRLISTVVVAEASPASAAGERSVVMITFPSFKWGSSAYHHVIHCTGEASQETDESGTPANTVLRVALRVLAVACSLHTTWAPASPWSPRPLDLRAGAVWTLHTGPNVPSVGEVTEINEAFAENSGLVNKSCWDDGWLIKMTLSDPSELDAPMSEEAYEKYIKAIEE</sequence>
<dbReference type="PANTHER" id="PTHR11715:SF3">
    <property type="entry name" value="GLYCINE CLEAVAGE SYSTEM H PROTEIN-RELATED"/>
    <property type="match status" value="1"/>
</dbReference>
<protein>
    <submittedName>
        <fullName evidence="1">Glycine cleavage system H protein, mitochondrial</fullName>
    </submittedName>
</protein>
<dbReference type="InterPro" id="IPR002930">
    <property type="entry name" value="GCV_H"/>
</dbReference>
<dbReference type="EMBL" id="KE164664">
    <property type="protein sequence ID" value="EPQ19388.1"/>
    <property type="molecule type" value="Genomic_DNA"/>
</dbReference>
<dbReference type="GO" id="GO:0005739">
    <property type="term" value="C:mitochondrion"/>
    <property type="evidence" value="ECO:0007669"/>
    <property type="project" value="TreeGrafter"/>
</dbReference>